<evidence type="ECO:0000256" key="7">
    <source>
        <dbReference type="ARBA" id="ARBA00022884"/>
    </source>
</evidence>
<comment type="caution">
    <text evidence="11">The sequence shown here is derived from an EMBL/GenBank/DDBJ whole genome shotgun (WGS) entry which is preliminary data.</text>
</comment>
<dbReference type="InterPro" id="IPR050180">
    <property type="entry name" value="RNR_Ribonuclease"/>
</dbReference>
<feature type="compositionally biased region" description="Basic and acidic residues" evidence="9">
    <location>
        <begin position="815"/>
        <end position="826"/>
    </location>
</feature>
<dbReference type="Gene3D" id="2.40.50.140">
    <property type="entry name" value="Nucleic acid-binding proteins"/>
    <property type="match status" value="2"/>
</dbReference>
<evidence type="ECO:0000259" key="10">
    <source>
        <dbReference type="PROSITE" id="PS50126"/>
    </source>
</evidence>
<comment type="function">
    <text evidence="8">3'-5' exoribonuclease that releases 5'-nucleoside monophosphates and is involved in maturation of structured RNAs.</text>
</comment>
<dbReference type="GO" id="GO:0006402">
    <property type="term" value="P:mRNA catabolic process"/>
    <property type="evidence" value="ECO:0007669"/>
    <property type="project" value="TreeGrafter"/>
</dbReference>
<protein>
    <recommendedName>
        <fullName evidence="8">Ribonuclease R</fullName>
        <shortName evidence="8">RNase R</shortName>
        <ecNumber evidence="8">3.1.13.1</ecNumber>
    </recommendedName>
</protein>
<dbReference type="Pfam" id="PF17876">
    <property type="entry name" value="CSD2"/>
    <property type="match status" value="1"/>
</dbReference>
<evidence type="ECO:0000256" key="9">
    <source>
        <dbReference type="SAM" id="MobiDB-lite"/>
    </source>
</evidence>
<sequence length="865" mass="96908">MSALTSIEKRILSYLKDQEAGATVTSQSLAKALNYGGTKMYKKLVRAINYLESIGELEQTKRGHYRLNAKTAKTVVGTYRANAQGFGFVTYAEGQPDFFVPRGRALNAMQGDMVEVEVLKLANPQTGKGSEVQVLRVLERAVSQLVGEFVAYPSEVRQERQALGYVLPQGDYSDAVRVEIDPAGIQPADHSICIVKISQYPTAENPHLLRGLVAKEIGHRDEPGVDILSVLYQFGIPHEFPEVVKEAAEAVPQSLSAQDLANREDLRQEVILTIDGADAKDLDDAISLERLDNGDYVLGVHIADVSYYVEEGSALDLEAYQRGTSVYLTDRVVPMLPQRLSNGICSLHPHEDRLTLSCQMVIDSQGQVKSHRIFRSVIHSSYRMTYDDVNAILEGDEGLHQKYAPIVDLLEDMSQLHHLLEARRIKRGALDFDAPEAKVLVDNQGHPLDIQLRERGVAERLIESFMLAANETVAKHYMTRDYPMLYRVHEQPDSERMQRFAEFITAFGIVLRGKVETIAPKQLQQALKQVDGQDFEQAVSTMMLRSMKQARYSEEALGHYGLATAEYTHFTSPIRRYPDLIVHRLIHAYLDKKPSHQDKARIFDKLPGIAEQSSKMERRAIDAERDVTAMKKAEYMLDKIGQEFEGVISSVTSFGIFVALPNTVEGLISLKDLTGDYYEFDQVHLLLVGQRTGRIFRIGQKVKVRLEAVNVGEREIDFSLLEAEPVTGLDVDLVLQRSKQAKAANKSAKGKTQDRQRQAKKLKGTGKQKRATKEDKVSNNKSGASKSKGSKANKGRQEDKGKAKSKSASKRHRKELSEHQSKDSRQAKKQSFASDKASKKSAKSAENKFKQFKIKRKQPQANRLG</sequence>
<dbReference type="InterPro" id="IPR011805">
    <property type="entry name" value="RNase_R"/>
</dbReference>
<dbReference type="RefSeq" id="WP_023391037.1">
    <property type="nucleotide sequence ID" value="NZ_KI535340.1"/>
</dbReference>
<dbReference type="CDD" id="cd04471">
    <property type="entry name" value="S1_RNase_R"/>
    <property type="match status" value="1"/>
</dbReference>
<evidence type="ECO:0000256" key="6">
    <source>
        <dbReference type="ARBA" id="ARBA00022839"/>
    </source>
</evidence>
<comment type="catalytic activity">
    <reaction evidence="1 8">
        <text>Exonucleolytic cleavage in the 3'- to 5'-direction to yield nucleoside 5'-phosphates.</text>
        <dbReference type="EC" id="3.1.13.1"/>
    </reaction>
</comment>
<dbReference type="InterPro" id="IPR004476">
    <property type="entry name" value="RNase_II/RNase_R"/>
</dbReference>
<proteinExistence type="inferred from homology"/>
<keyword evidence="5 8" id="KW-0378">Hydrolase</keyword>
<organism evidence="11 12">
    <name type="scientific">Abiotrophia defectiva ATCC 49176</name>
    <dbReference type="NCBI Taxonomy" id="592010"/>
    <lineage>
        <taxon>Bacteria</taxon>
        <taxon>Bacillati</taxon>
        <taxon>Bacillota</taxon>
        <taxon>Bacilli</taxon>
        <taxon>Lactobacillales</taxon>
        <taxon>Aerococcaceae</taxon>
        <taxon>Abiotrophia</taxon>
    </lineage>
</organism>
<dbReference type="EC" id="3.1.13.1" evidence="8"/>
<dbReference type="eggNOG" id="COG0557">
    <property type="taxonomic scope" value="Bacteria"/>
</dbReference>
<reference evidence="11" key="1">
    <citation type="submission" date="2013-06" db="EMBL/GenBank/DDBJ databases">
        <authorList>
            <person name="Weinstock G."/>
            <person name="Sodergren E."/>
            <person name="Clifton S."/>
            <person name="Fulton L."/>
            <person name="Fulton B."/>
            <person name="Courtney L."/>
            <person name="Fronick C."/>
            <person name="Harrison M."/>
            <person name="Strong C."/>
            <person name="Farmer C."/>
            <person name="Delahaunty K."/>
            <person name="Markovic C."/>
            <person name="Hall O."/>
            <person name="Minx P."/>
            <person name="Tomlinson C."/>
            <person name="Mitreva M."/>
            <person name="Nelson J."/>
            <person name="Hou S."/>
            <person name="Wollam A."/>
            <person name="Pepin K.H."/>
            <person name="Johnson M."/>
            <person name="Bhonagiri V."/>
            <person name="Nash W.E."/>
            <person name="Warren W."/>
            <person name="Chinwalla A."/>
            <person name="Mardis E.R."/>
            <person name="Wilson R.K."/>
        </authorList>
    </citation>
    <scope>NUCLEOTIDE SEQUENCE [LARGE SCALE GENOMIC DNA]</scope>
    <source>
        <strain evidence="11">ATCC 49176</strain>
    </source>
</reference>
<dbReference type="SMART" id="SM00955">
    <property type="entry name" value="RNB"/>
    <property type="match status" value="1"/>
</dbReference>
<dbReference type="PANTHER" id="PTHR23355:SF9">
    <property type="entry name" value="DIS3-LIKE EXONUCLEASE 2"/>
    <property type="match status" value="1"/>
</dbReference>
<dbReference type="AlphaFoldDB" id="W1Q472"/>
<evidence type="ECO:0000313" key="12">
    <source>
        <dbReference type="Proteomes" id="UP000019050"/>
    </source>
</evidence>
<evidence type="ECO:0000313" key="11">
    <source>
        <dbReference type="EMBL" id="ESK66043.1"/>
    </source>
</evidence>
<feature type="region of interest" description="Disordered" evidence="9">
    <location>
        <begin position="742"/>
        <end position="865"/>
    </location>
</feature>
<dbReference type="STRING" id="592010.GCWU000182_000383"/>
<dbReference type="InterPro" id="IPR022966">
    <property type="entry name" value="RNase_II/R_CS"/>
</dbReference>
<feature type="compositionally biased region" description="Basic residues" evidence="9">
    <location>
        <begin position="758"/>
        <end position="770"/>
    </location>
</feature>
<dbReference type="GeneID" id="84816483"/>
<dbReference type="GO" id="GO:0005829">
    <property type="term" value="C:cytosol"/>
    <property type="evidence" value="ECO:0007669"/>
    <property type="project" value="TreeGrafter"/>
</dbReference>
<dbReference type="PROSITE" id="PS01175">
    <property type="entry name" value="RIBONUCLEASE_II"/>
    <property type="match status" value="1"/>
</dbReference>
<dbReference type="NCBIfam" id="TIGR02063">
    <property type="entry name" value="RNase_R"/>
    <property type="match status" value="1"/>
</dbReference>
<feature type="domain" description="S1 motif" evidence="10">
    <location>
        <begin position="641"/>
        <end position="721"/>
    </location>
</feature>
<dbReference type="SUPFAM" id="SSF50249">
    <property type="entry name" value="Nucleic acid-binding proteins"/>
    <property type="match status" value="4"/>
</dbReference>
<dbReference type="Pfam" id="PF00575">
    <property type="entry name" value="S1"/>
    <property type="match status" value="1"/>
</dbReference>
<dbReference type="OrthoDB" id="9764149at2"/>
<evidence type="ECO:0000256" key="2">
    <source>
        <dbReference type="ARBA" id="ARBA00004496"/>
    </source>
</evidence>
<dbReference type="EMBL" id="ACIN03000003">
    <property type="protein sequence ID" value="ESK66043.1"/>
    <property type="molecule type" value="Genomic_DNA"/>
</dbReference>
<dbReference type="PROSITE" id="PS50126">
    <property type="entry name" value="S1"/>
    <property type="match status" value="1"/>
</dbReference>
<dbReference type="InterPro" id="IPR013223">
    <property type="entry name" value="RNase_B_OB_dom"/>
</dbReference>
<dbReference type="GO" id="GO:0003723">
    <property type="term" value="F:RNA binding"/>
    <property type="evidence" value="ECO:0007669"/>
    <property type="project" value="UniProtKB-UniRule"/>
</dbReference>
<comment type="subcellular location">
    <subcellularLocation>
        <location evidence="2 8">Cytoplasm</location>
    </subcellularLocation>
</comment>
<dbReference type="InterPro" id="IPR012340">
    <property type="entry name" value="NA-bd_OB-fold"/>
</dbReference>
<dbReference type="GO" id="GO:0008859">
    <property type="term" value="F:exoribonuclease II activity"/>
    <property type="evidence" value="ECO:0007669"/>
    <property type="project" value="UniProtKB-UniRule"/>
</dbReference>
<evidence type="ECO:0000256" key="1">
    <source>
        <dbReference type="ARBA" id="ARBA00001849"/>
    </source>
</evidence>
<keyword evidence="3 8" id="KW-0963">Cytoplasm</keyword>
<evidence type="ECO:0000256" key="3">
    <source>
        <dbReference type="ARBA" id="ARBA00022490"/>
    </source>
</evidence>
<gene>
    <name evidence="8" type="primary">rnr</name>
    <name evidence="11" type="ORF">GCWU000182_000383</name>
</gene>
<feature type="compositionally biased region" description="Basic residues" evidence="9">
    <location>
        <begin position="803"/>
        <end position="814"/>
    </location>
</feature>
<dbReference type="Pfam" id="PF00773">
    <property type="entry name" value="RNB"/>
    <property type="match status" value="1"/>
</dbReference>
<keyword evidence="7 8" id="KW-0694">RNA-binding</keyword>
<dbReference type="InterPro" id="IPR003029">
    <property type="entry name" value="S1_domain"/>
</dbReference>
<dbReference type="InterPro" id="IPR001900">
    <property type="entry name" value="RNase_II/R"/>
</dbReference>
<evidence type="ECO:0000256" key="8">
    <source>
        <dbReference type="HAMAP-Rule" id="MF_01895"/>
    </source>
</evidence>
<keyword evidence="4 8" id="KW-0540">Nuclease</keyword>
<dbReference type="HAMAP" id="MF_01895">
    <property type="entry name" value="RNase_R"/>
    <property type="match status" value="1"/>
</dbReference>
<dbReference type="Pfam" id="PF08206">
    <property type="entry name" value="OB_RNB"/>
    <property type="match status" value="1"/>
</dbReference>
<comment type="similarity">
    <text evidence="8">Belongs to the RNR ribonuclease family. RNase R subfamily.</text>
</comment>
<dbReference type="PANTHER" id="PTHR23355">
    <property type="entry name" value="RIBONUCLEASE"/>
    <property type="match status" value="1"/>
</dbReference>
<name>W1Q472_ABIDE</name>
<dbReference type="HOGENOM" id="CLU_002333_7_0_9"/>
<keyword evidence="12" id="KW-1185">Reference proteome</keyword>
<accession>W1Q472</accession>
<dbReference type="Proteomes" id="UP000019050">
    <property type="component" value="Unassembled WGS sequence"/>
</dbReference>
<keyword evidence="6 8" id="KW-0269">Exonuclease</keyword>
<evidence type="ECO:0000256" key="5">
    <source>
        <dbReference type="ARBA" id="ARBA00022801"/>
    </source>
</evidence>
<dbReference type="InterPro" id="IPR040476">
    <property type="entry name" value="CSD2"/>
</dbReference>
<dbReference type="NCBIfam" id="TIGR00358">
    <property type="entry name" value="3_prime_RNase"/>
    <property type="match status" value="1"/>
</dbReference>
<evidence type="ECO:0000256" key="4">
    <source>
        <dbReference type="ARBA" id="ARBA00022722"/>
    </source>
</evidence>
<dbReference type="SMART" id="SM00316">
    <property type="entry name" value="S1"/>
    <property type="match status" value="1"/>
</dbReference>